<dbReference type="InterPro" id="IPR050224">
    <property type="entry name" value="TALE_homeobox"/>
</dbReference>
<dbReference type="Gene3D" id="1.10.10.60">
    <property type="entry name" value="Homeodomain-like"/>
    <property type="match status" value="1"/>
</dbReference>
<dbReference type="InterPro" id="IPR008422">
    <property type="entry name" value="KN_HD"/>
</dbReference>
<sequence>MLSPNDIGSKANASSIWSVDSGYETSRAVSPSLQARAPERPFPGQNYTPVIFNQDDFWNTPTSDCNRVREDSLVDPITAQLNVFTTRDAPDHSFILPEIPAFNNTCLECEVWQLANPGSHVKCQKCRPHGTRETGSVTDASSPTRNDDLPRLDIPRDTEGRGSKRPRSLSCCSACDVSMPADSKYCSRCFSDQRYLSPFSPSTPEHRVKRSRAGRSSKLPIAALDRLQTWLDANKHNPYPSAETKRSLAQECGITEKQVNTWFTNARARQMSAHQVEGGSEIEGVEDSDGAELPQASLETSPYLQLSSQTERANRRPSIVSQSRTRPSRRGKKKDYRRTHNADAPQTPLLYSPASMTSPVEPSTLSDQETWQCTFCLKSLVPKSWRRHEDTQHRPKTQAARWTCMLHGPRLTFPNRTNTGSVCAFCMVKNPSEEHFLQNHRIDECSRRDVADRTFYRPDHLRQHIKNFHNATLFDIVQARWKKAAETVAEGWTCGFCGDQLKTWDKRETHISNHFKDGLTMASWKERPEMEKKLEKKKGKGREKAKGSVLGGIHIGNPFRHPQSSHHRAQLQLQPQPQPQHNNFANTFQPVPITPQPQIQAQSYQTTPRCSSEFQSAYTSPAPLMGLGITNAPILPAIPTVSPLMMTQHELDTAGNFIDWSTIPTTFDQQLQYSLPNATTYGVAMPSPTMQPGYANALDLEFYGNPIQYQGSWEPQPQPHPHQESPSPYVPQHYQTRQQ</sequence>
<keyword evidence="2 4" id="KW-0371">Homeobox</keyword>
<dbReference type="AlphaFoldDB" id="A0A6A5VRZ5"/>
<proteinExistence type="predicted"/>
<feature type="region of interest" description="Disordered" evidence="5">
    <location>
        <begin position="126"/>
        <end position="171"/>
    </location>
</feature>
<reference evidence="7" key="1">
    <citation type="journal article" date="2020" name="Stud. Mycol.">
        <title>101 Dothideomycetes genomes: a test case for predicting lifestyles and emergence of pathogens.</title>
        <authorList>
            <person name="Haridas S."/>
            <person name="Albert R."/>
            <person name="Binder M."/>
            <person name="Bloem J."/>
            <person name="Labutti K."/>
            <person name="Salamov A."/>
            <person name="Andreopoulos B."/>
            <person name="Baker S."/>
            <person name="Barry K."/>
            <person name="Bills G."/>
            <person name="Bluhm B."/>
            <person name="Cannon C."/>
            <person name="Castanera R."/>
            <person name="Culley D."/>
            <person name="Daum C."/>
            <person name="Ezra D."/>
            <person name="Gonzalez J."/>
            <person name="Henrissat B."/>
            <person name="Kuo A."/>
            <person name="Liang C."/>
            <person name="Lipzen A."/>
            <person name="Lutzoni F."/>
            <person name="Magnuson J."/>
            <person name="Mondo S."/>
            <person name="Nolan M."/>
            <person name="Ohm R."/>
            <person name="Pangilinan J."/>
            <person name="Park H.-J."/>
            <person name="Ramirez L."/>
            <person name="Alfaro M."/>
            <person name="Sun H."/>
            <person name="Tritt A."/>
            <person name="Yoshinaga Y."/>
            <person name="Zwiers L.-H."/>
            <person name="Turgeon B."/>
            <person name="Goodwin S."/>
            <person name="Spatafora J."/>
            <person name="Crous P."/>
            <person name="Grigoriev I."/>
        </authorList>
    </citation>
    <scope>NUCLEOTIDE SEQUENCE</scope>
    <source>
        <strain evidence="7">CBS 107.79</strain>
    </source>
</reference>
<evidence type="ECO:0000256" key="5">
    <source>
        <dbReference type="SAM" id="MobiDB-lite"/>
    </source>
</evidence>
<feature type="region of interest" description="Disordered" evidence="5">
    <location>
        <begin position="200"/>
        <end position="219"/>
    </location>
</feature>
<evidence type="ECO:0000259" key="6">
    <source>
        <dbReference type="PROSITE" id="PS50071"/>
    </source>
</evidence>
<accession>A0A6A5VRZ5</accession>
<dbReference type="InterPro" id="IPR009057">
    <property type="entry name" value="Homeodomain-like_sf"/>
</dbReference>
<keyword evidence="8" id="KW-1185">Reference proteome</keyword>
<dbReference type="Pfam" id="PF05920">
    <property type="entry name" value="Homeobox_KN"/>
    <property type="match status" value="1"/>
</dbReference>
<gene>
    <name evidence="7" type="ORF">BU23DRAFT_152823</name>
</gene>
<feature type="region of interest" description="Disordered" evidence="5">
    <location>
        <begin position="574"/>
        <end position="593"/>
    </location>
</feature>
<feature type="region of interest" description="Disordered" evidence="5">
    <location>
        <begin position="534"/>
        <end position="569"/>
    </location>
</feature>
<organism evidence="7 8">
    <name type="scientific">Bimuria novae-zelandiae CBS 107.79</name>
    <dbReference type="NCBI Taxonomy" id="1447943"/>
    <lineage>
        <taxon>Eukaryota</taxon>
        <taxon>Fungi</taxon>
        <taxon>Dikarya</taxon>
        <taxon>Ascomycota</taxon>
        <taxon>Pezizomycotina</taxon>
        <taxon>Dothideomycetes</taxon>
        <taxon>Pleosporomycetidae</taxon>
        <taxon>Pleosporales</taxon>
        <taxon>Massarineae</taxon>
        <taxon>Didymosphaeriaceae</taxon>
        <taxon>Bimuria</taxon>
    </lineage>
</organism>
<dbReference type="CDD" id="cd00086">
    <property type="entry name" value="homeodomain"/>
    <property type="match status" value="1"/>
</dbReference>
<feature type="compositionally biased region" description="Basic and acidic residues" evidence="5">
    <location>
        <begin position="145"/>
        <end position="162"/>
    </location>
</feature>
<evidence type="ECO:0000256" key="2">
    <source>
        <dbReference type="ARBA" id="ARBA00023155"/>
    </source>
</evidence>
<dbReference type="InterPro" id="IPR001356">
    <property type="entry name" value="HD"/>
</dbReference>
<keyword evidence="3 4" id="KW-0539">Nucleus</keyword>
<dbReference type="PROSITE" id="PS50071">
    <property type="entry name" value="HOMEOBOX_2"/>
    <property type="match status" value="1"/>
</dbReference>
<evidence type="ECO:0000256" key="4">
    <source>
        <dbReference type="PROSITE-ProRule" id="PRU00108"/>
    </source>
</evidence>
<protein>
    <recommendedName>
        <fullName evidence="6">Homeobox domain-containing protein</fullName>
    </recommendedName>
</protein>
<feature type="DNA-binding region" description="Homeobox" evidence="4">
    <location>
        <begin position="212"/>
        <end position="274"/>
    </location>
</feature>
<evidence type="ECO:0000313" key="8">
    <source>
        <dbReference type="Proteomes" id="UP000800036"/>
    </source>
</evidence>
<evidence type="ECO:0000256" key="1">
    <source>
        <dbReference type="ARBA" id="ARBA00023125"/>
    </source>
</evidence>
<feature type="compositionally biased region" description="Basic residues" evidence="5">
    <location>
        <begin position="326"/>
        <end position="339"/>
    </location>
</feature>
<dbReference type="SMART" id="SM00389">
    <property type="entry name" value="HOX"/>
    <property type="match status" value="1"/>
</dbReference>
<evidence type="ECO:0000313" key="7">
    <source>
        <dbReference type="EMBL" id="KAF1979359.1"/>
    </source>
</evidence>
<name>A0A6A5VRZ5_9PLEO</name>
<dbReference type="GO" id="GO:0006355">
    <property type="term" value="P:regulation of DNA-templated transcription"/>
    <property type="evidence" value="ECO:0007669"/>
    <property type="project" value="InterPro"/>
</dbReference>
<dbReference type="Proteomes" id="UP000800036">
    <property type="component" value="Unassembled WGS sequence"/>
</dbReference>
<dbReference type="PANTHER" id="PTHR11850">
    <property type="entry name" value="HOMEOBOX PROTEIN TRANSCRIPTION FACTORS"/>
    <property type="match status" value="1"/>
</dbReference>
<feature type="domain" description="Homeobox" evidence="6">
    <location>
        <begin position="210"/>
        <end position="273"/>
    </location>
</feature>
<feature type="compositionally biased region" description="Polar residues" evidence="5">
    <location>
        <begin position="300"/>
        <end position="311"/>
    </location>
</feature>
<comment type="subcellular location">
    <subcellularLocation>
        <location evidence="4">Nucleus</location>
    </subcellularLocation>
</comment>
<feature type="compositionally biased region" description="Polar residues" evidence="5">
    <location>
        <begin position="133"/>
        <end position="144"/>
    </location>
</feature>
<feature type="region of interest" description="Disordered" evidence="5">
    <location>
        <begin position="708"/>
        <end position="739"/>
    </location>
</feature>
<dbReference type="GO" id="GO:0003677">
    <property type="term" value="F:DNA binding"/>
    <property type="evidence" value="ECO:0007669"/>
    <property type="project" value="UniProtKB-UniRule"/>
</dbReference>
<keyword evidence="1 4" id="KW-0238">DNA-binding</keyword>
<dbReference type="SUPFAM" id="SSF46689">
    <property type="entry name" value="Homeodomain-like"/>
    <property type="match status" value="1"/>
</dbReference>
<evidence type="ECO:0000256" key="3">
    <source>
        <dbReference type="ARBA" id="ARBA00023242"/>
    </source>
</evidence>
<feature type="compositionally biased region" description="Polar residues" evidence="5">
    <location>
        <begin position="354"/>
        <end position="363"/>
    </location>
</feature>
<dbReference type="GO" id="GO:0005634">
    <property type="term" value="C:nucleus"/>
    <property type="evidence" value="ECO:0007669"/>
    <property type="project" value="UniProtKB-SubCell"/>
</dbReference>
<dbReference type="EMBL" id="ML976658">
    <property type="protein sequence ID" value="KAF1979359.1"/>
    <property type="molecule type" value="Genomic_DNA"/>
</dbReference>
<feature type="region of interest" description="Disordered" evidence="5">
    <location>
        <begin position="300"/>
        <end position="363"/>
    </location>
</feature>
<dbReference type="OrthoDB" id="10056939at2759"/>